<dbReference type="AlphaFoldDB" id="A0A174AK23"/>
<proteinExistence type="predicted"/>
<dbReference type="STRING" id="410072.ERS852525_01342"/>
<evidence type="ECO:0000313" key="1">
    <source>
        <dbReference type="EMBL" id="CUN87806.1"/>
    </source>
</evidence>
<name>A0A174AK23_9FIRM</name>
<dbReference type="Proteomes" id="UP000095362">
    <property type="component" value="Unassembled WGS sequence"/>
</dbReference>
<evidence type="ECO:0000313" key="2">
    <source>
        <dbReference type="Proteomes" id="UP000095362"/>
    </source>
</evidence>
<protein>
    <submittedName>
        <fullName evidence="1">Uncharacterized protein</fullName>
    </submittedName>
</protein>
<dbReference type="EMBL" id="CYZK01000004">
    <property type="protein sequence ID" value="CUN87806.1"/>
    <property type="molecule type" value="Genomic_DNA"/>
</dbReference>
<accession>A0A174AK23</accession>
<dbReference type="PaxDb" id="410072-ERS852525_01342"/>
<sequence length="63" mass="7363">MKVCGPSFFSLRTIVWMFEKYYLNNKEKCSSDIDFLYFDMLLKKHGGKRNGGNVLFSMPADRS</sequence>
<reference evidence="1 2" key="1">
    <citation type="submission" date="2015-09" db="EMBL/GenBank/DDBJ databases">
        <authorList>
            <consortium name="Pathogen Informatics"/>
        </authorList>
    </citation>
    <scope>NUCLEOTIDE SEQUENCE [LARGE SCALE GENOMIC DNA]</scope>
    <source>
        <strain evidence="1 2">2789STDY5834866</strain>
    </source>
</reference>
<organism evidence="1 2">
    <name type="scientific">Coprococcus comes</name>
    <dbReference type="NCBI Taxonomy" id="410072"/>
    <lineage>
        <taxon>Bacteria</taxon>
        <taxon>Bacillati</taxon>
        <taxon>Bacillota</taxon>
        <taxon>Clostridia</taxon>
        <taxon>Lachnospirales</taxon>
        <taxon>Lachnospiraceae</taxon>
        <taxon>Coprococcus</taxon>
    </lineage>
</organism>
<gene>
    <name evidence="1" type="ORF">ERS852481_00988</name>
</gene>